<sequence>MDDPLDVDAGQVNLRGVDVTGGCVGRPVVTRVAQSFGAVITRAPSVSARYWAPPK</sequence>
<reference evidence="1 2" key="1">
    <citation type="submission" date="2024-03" db="EMBL/GenBank/DDBJ databases">
        <title>First Report of Pectobacterium brasiliscabiei causing potato scab in china.</title>
        <authorList>
            <person name="Handique U."/>
        </authorList>
    </citation>
    <scope>NUCLEOTIDE SEQUENCE [LARGE SCALE GENOMIC DNA]</scope>
    <source>
        <strain evidence="1 2">ZRIMU1503</strain>
    </source>
</reference>
<comment type="caution">
    <text evidence="1">The sequence shown here is derived from an EMBL/GenBank/DDBJ whole genome shotgun (WGS) entry which is preliminary data.</text>
</comment>
<organism evidence="1 2">
    <name type="scientific">Streptomyces brasiliscabiei</name>
    <dbReference type="NCBI Taxonomy" id="2736302"/>
    <lineage>
        <taxon>Bacteria</taxon>
        <taxon>Bacillati</taxon>
        <taxon>Actinomycetota</taxon>
        <taxon>Actinomycetes</taxon>
        <taxon>Kitasatosporales</taxon>
        <taxon>Streptomycetaceae</taxon>
        <taxon>Streptomyces</taxon>
    </lineage>
</organism>
<dbReference type="Proteomes" id="UP001365781">
    <property type="component" value="Unassembled WGS sequence"/>
</dbReference>
<evidence type="ECO:0000313" key="1">
    <source>
        <dbReference type="EMBL" id="MEI5611100.1"/>
    </source>
</evidence>
<dbReference type="EMBL" id="JBBAYM010000011">
    <property type="protein sequence ID" value="MEI5611100.1"/>
    <property type="molecule type" value="Genomic_DNA"/>
</dbReference>
<dbReference type="RefSeq" id="WP_336539126.1">
    <property type="nucleotide sequence ID" value="NZ_JBBAYM010000011.1"/>
</dbReference>
<proteinExistence type="predicted"/>
<gene>
    <name evidence="1" type="ORF">WB403_18225</name>
</gene>
<keyword evidence="2" id="KW-1185">Reference proteome</keyword>
<name>A0ABU8GD23_9ACTN</name>
<accession>A0ABU8GD23</accession>
<evidence type="ECO:0000313" key="2">
    <source>
        <dbReference type="Proteomes" id="UP001365781"/>
    </source>
</evidence>
<protein>
    <submittedName>
        <fullName evidence="1">Uncharacterized protein</fullName>
    </submittedName>
</protein>